<comment type="caution">
    <text evidence="2">The sequence shown here is derived from an EMBL/GenBank/DDBJ whole genome shotgun (WGS) entry which is preliminary data.</text>
</comment>
<name>A0ABD3UCM9_SINWO</name>
<dbReference type="EMBL" id="JBJQND010000016">
    <property type="protein sequence ID" value="KAL3847269.1"/>
    <property type="molecule type" value="Genomic_DNA"/>
</dbReference>
<feature type="domain" description="Calcium-activated chloride channel N-terminal" evidence="1">
    <location>
        <begin position="13"/>
        <end position="84"/>
    </location>
</feature>
<evidence type="ECO:0000313" key="2">
    <source>
        <dbReference type="EMBL" id="KAL3847269.1"/>
    </source>
</evidence>
<evidence type="ECO:0000313" key="3">
    <source>
        <dbReference type="Proteomes" id="UP001634394"/>
    </source>
</evidence>
<dbReference type="Proteomes" id="UP001634394">
    <property type="component" value="Unassembled WGS sequence"/>
</dbReference>
<reference evidence="2 3" key="1">
    <citation type="submission" date="2024-11" db="EMBL/GenBank/DDBJ databases">
        <title>Chromosome-level genome assembly of the freshwater bivalve Anodonta woodiana.</title>
        <authorList>
            <person name="Chen X."/>
        </authorList>
    </citation>
    <scope>NUCLEOTIDE SEQUENCE [LARGE SCALE GENOMIC DNA]</scope>
    <source>
        <strain evidence="2">MN2024</strain>
        <tissue evidence="2">Gills</tissue>
    </source>
</reference>
<evidence type="ECO:0000259" key="1">
    <source>
        <dbReference type="Pfam" id="PF08434"/>
    </source>
</evidence>
<organism evidence="2 3">
    <name type="scientific">Sinanodonta woodiana</name>
    <name type="common">Chinese pond mussel</name>
    <name type="synonym">Anodonta woodiana</name>
    <dbReference type="NCBI Taxonomy" id="1069815"/>
    <lineage>
        <taxon>Eukaryota</taxon>
        <taxon>Metazoa</taxon>
        <taxon>Spiralia</taxon>
        <taxon>Lophotrochozoa</taxon>
        <taxon>Mollusca</taxon>
        <taxon>Bivalvia</taxon>
        <taxon>Autobranchia</taxon>
        <taxon>Heteroconchia</taxon>
        <taxon>Palaeoheterodonta</taxon>
        <taxon>Unionida</taxon>
        <taxon>Unionoidea</taxon>
        <taxon>Unionidae</taxon>
        <taxon>Unioninae</taxon>
        <taxon>Sinanodonta</taxon>
    </lineage>
</organism>
<sequence>MKGRAMEENNSMPCDFASMSIYPPNECIFCPDTNQSAKAMDPFERESVGKTLRYTALAPNEQNIRCDYRSAWEIMRNHVDFKEKIKDPRNTETQPIFDVVVRISSIASYTHVYVESFPKRRTAYGSFFVGCQDKDVFLYMSILTTPGDYIYTKVTTPSGYTIIKRNRYHMLGFTNWGVMERTEKGVYHYVVEVDDIADIKVHVLYFTYKNEPKLVTAYSWLPHTIVDYQKETDLKVFVFVKRGMFPVVHANVVAVLRRPDTTAITFDLNDNGIGTDLTKDDGIYTGSIFPYYFTGNGHYSVKIIVTGCRNTKVIKNIHDKLLMCSGEGQSVIYEAIDNFQRVSLLDKLIVTNFKEAFRAETNVTNDNIKEIRTLMLVKEVKAQIALFTSEKNISIIDNIPPSKISNFYQVSYDESEGIRRCFHFRWTAVGNDRDVGQALNNNALVPKIAGDTEELFVIGDVDNTNSLKESFVAINAVDRAGNAAKISNIAIIPYSVNLTIVPLGTKCGKLD</sequence>
<accession>A0ABD3UCM9</accession>
<keyword evidence="3" id="KW-1185">Reference proteome</keyword>
<protein>
    <recommendedName>
        <fullName evidence="1">Calcium-activated chloride channel N-terminal domain-containing protein</fullName>
    </recommendedName>
</protein>
<gene>
    <name evidence="2" type="ORF">ACJMK2_018189</name>
</gene>
<dbReference type="InterPro" id="IPR013642">
    <property type="entry name" value="CLCA_N"/>
</dbReference>
<dbReference type="AlphaFoldDB" id="A0ABD3UCM9"/>
<dbReference type="Pfam" id="PF08434">
    <property type="entry name" value="CLCA"/>
    <property type="match status" value="1"/>
</dbReference>
<proteinExistence type="predicted"/>